<dbReference type="EMBL" id="CP094529">
    <property type="protein sequence ID" value="UOE39565.1"/>
    <property type="molecule type" value="Genomic_DNA"/>
</dbReference>
<dbReference type="Proteomes" id="UP000831068">
    <property type="component" value="Chromosome"/>
</dbReference>
<evidence type="ECO:0000313" key="2">
    <source>
        <dbReference type="EMBL" id="UOE39565.1"/>
    </source>
</evidence>
<dbReference type="RefSeq" id="WP_243577713.1">
    <property type="nucleotide sequence ID" value="NZ_CP094529.1"/>
</dbReference>
<dbReference type="InterPro" id="IPR007621">
    <property type="entry name" value="TPM_dom"/>
</dbReference>
<sequence>MMNRFLTDQQIASLVEAIQSAESLSTGEIRVHIDSTTDEKIAEKAFEVFKTLCRDKTTEKNAVLFHVNFEQKYLTIIGDTGIHEKVHQSFWDHLHDYITSEFAKKNFYPALKSAILKTGIELKKHFPSKGKNINELPDEITFS</sequence>
<evidence type="ECO:0000259" key="1">
    <source>
        <dbReference type="Pfam" id="PF04536"/>
    </source>
</evidence>
<evidence type="ECO:0000313" key="3">
    <source>
        <dbReference type="Proteomes" id="UP000831068"/>
    </source>
</evidence>
<dbReference type="Pfam" id="PF04536">
    <property type="entry name" value="TPM_phosphatase"/>
    <property type="match status" value="1"/>
</dbReference>
<protein>
    <submittedName>
        <fullName evidence="2">TPM domain-containing protein</fullName>
    </submittedName>
</protein>
<name>A0ABY4BSK5_9FLAO</name>
<gene>
    <name evidence="2" type="ORF">MTP08_02410</name>
</gene>
<proteinExistence type="predicted"/>
<organism evidence="2 3">
    <name type="scientific">Chryseobacterium oryzae</name>
    <dbReference type="NCBI Taxonomy" id="2929799"/>
    <lineage>
        <taxon>Bacteria</taxon>
        <taxon>Pseudomonadati</taxon>
        <taxon>Bacteroidota</taxon>
        <taxon>Flavobacteriia</taxon>
        <taxon>Flavobacteriales</taxon>
        <taxon>Weeksellaceae</taxon>
        <taxon>Chryseobacterium group</taxon>
        <taxon>Chryseobacterium</taxon>
    </lineage>
</organism>
<accession>A0ABY4BSK5</accession>
<feature type="domain" description="TPM" evidence="1">
    <location>
        <begin position="4"/>
        <end position="116"/>
    </location>
</feature>
<reference evidence="2 3" key="1">
    <citation type="submission" date="2022-03" db="EMBL/GenBank/DDBJ databases">
        <title>Chryseobacterium sp. isolated from the Andong Sikhe.</title>
        <authorList>
            <person name="Won M."/>
            <person name="Kim S.-J."/>
            <person name="Kwon S.-W."/>
        </authorList>
    </citation>
    <scope>NUCLEOTIDE SEQUENCE [LARGE SCALE GENOMIC DNA]</scope>
    <source>
        <strain evidence="2 3">ADR-1</strain>
    </source>
</reference>
<keyword evidence="3" id="KW-1185">Reference proteome</keyword>
<dbReference type="Gene3D" id="3.10.310.50">
    <property type="match status" value="1"/>
</dbReference>